<dbReference type="Pfam" id="PF00575">
    <property type="entry name" value="S1"/>
    <property type="match status" value="1"/>
</dbReference>
<dbReference type="GO" id="GO:0031564">
    <property type="term" value="P:transcription antitermination"/>
    <property type="evidence" value="ECO:0007669"/>
    <property type="project" value="UniProtKB-UniRule"/>
</dbReference>
<evidence type="ECO:0000256" key="3">
    <source>
        <dbReference type="ARBA" id="ARBA00022814"/>
    </source>
</evidence>
<evidence type="ECO:0000256" key="4">
    <source>
        <dbReference type="ARBA" id="ARBA00022884"/>
    </source>
</evidence>
<dbReference type="NCBIfam" id="TIGR01953">
    <property type="entry name" value="NusA"/>
    <property type="match status" value="1"/>
</dbReference>
<comment type="similarity">
    <text evidence="7">Belongs to the NusA family.</text>
</comment>
<sequence length="346" mass="38556">MNAEFLEAIEQIGKEKGIDADVLFEAINAALVSAYKKNFGTAQNVRIDIDRASGQVKVFALKKVVEKATNKNLEIDLEEAKKINPNYQLNDVVEVEVTPKNFGRIAAQNAKQVVIQRIREAERAVLYQKFLEKENEIVAGIVQRIEKKTVFVDLDRAEGILPPNEQMPNEEYHVNDRIRVYILEVKKTTKGPQIIVSRTHPGLIKRLFEREVPEIVRGEVIIKAIAREAGSRTKIAVHSTVPGVDPVGACVGQRGMRVQHVLDELKGEKIDIVKWSSDPAEFIANALSPAKVQSVTIDEKEKAARVVVPDHQLSLAIGKEGQNARLAAKLTGWKIDIKSESQVDKL</sequence>
<dbReference type="PANTHER" id="PTHR22648:SF0">
    <property type="entry name" value="TRANSCRIPTION TERMINATION_ANTITERMINATION PROTEIN NUSA"/>
    <property type="match status" value="1"/>
</dbReference>
<dbReference type="GO" id="GO:0006353">
    <property type="term" value="P:DNA-templated transcription termination"/>
    <property type="evidence" value="ECO:0007669"/>
    <property type="project" value="UniProtKB-UniRule"/>
</dbReference>
<dbReference type="RefSeq" id="WP_025746630.1">
    <property type="nucleotide sequence ID" value="NZ_FOXR01000001.1"/>
</dbReference>
<name>A0A1I5RQI1_9FIRM</name>
<dbReference type="InterPro" id="IPR025249">
    <property type="entry name" value="TF_NusA_KH_1st"/>
</dbReference>
<dbReference type="FunFam" id="3.30.300.20:FF:000002">
    <property type="entry name" value="Transcription termination/antitermination protein NusA"/>
    <property type="match status" value="1"/>
</dbReference>
<keyword evidence="5 7" id="KW-0805">Transcription regulation</keyword>
<dbReference type="InterPro" id="IPR030842">
    <property type="entry name" value="TF_NusA_bacterial"/>
</dbReference>
<dbReference type="InterPro" id="IPR036555">
    <property type="entry name" value="NusA_N_sf"/>
</dbReference>
<keyword evidence="6 7" id="KW-0804">Transcription</keyword>
<dbReference type="PROSITE" id="PS50126">
    <property type="entry name" value="S1"/>
    <property type="match status" value="1"/>
</dbReference>
<dbReference type="FunFam" id="3.30.1480.10:FF:000002">
    <property type="entry name" value="Transcription termination/antitermination protein NusA"/>
    <property type="match status" value="1"/>
</dbReference>
<dbReference type="InterPro" id="IPR010213">
    <property type="entry name" value="TF_NusA"/>
</dbReference>
<keyword evidence="3 7" id="KW-0889">Transcription antitermination</keyword>
<dbReference type="Pfam" id="PF08529">
    <property type="entry name" value="NusA_N"/>
    <property type="match status" value="1"/>
</dbReference>
<reference evidence="9 10" key="1">
    <citation type="submission" date="2016-10" db="EMBL/GenBank/DDBJ databases">
        <authorList>
            <person name="de Groot N.N."/>
        </authorList>
    </citation>
    <scope>NUCLEOTIDE SEQUENCE [LARGE SCALE GENOMIC DNA]</scope>
    <source>
        <strain evidence="9 10">DSM 20678</strain>
    </source>
</reference>
<dbReference type="PANTHER" id="PTHR22648">
    <property type="entry name" value="TRANSCRIPTION TERMINATION FACTOR NUSA"/>
    <property type="match status" value="1"/>
</dbReference>
<evidence type="ECO:0000256" key="1">
    <source>
        <dbReference type="ARBA" id="ARBA00022472"/>
    </source>
</evidence>
<dbReference type="CDD" id="cd04455">
    <property type="entry name" value="S1_NusA"/>
    <property type="match status" value="1"/>
</dbReference>
<dbReference type="InterPro" id="IPR013735">
    <property type="entry name" value="TF_NusA_N"/>
</dbReference>
<dbReference type="InterPro" id="IPR012340">
    <property type="entry name" value="NA-bd_OB-fold"/>
</dbReference>
<keyword evidence="2 7" id="KW-0963">Cytoplasm</keyword>
<organism evidence="9 10">
    <name type="scientific">Caldicoprobacter faecalis</name>
    <dbReference type="NCBI Taxonomy" id="937334"/>
    <lineage>
        <taxon>Bacteria</taxon>
        <taxon>Bacillati</taxon>
        <taxon>Bacillota</taxon>
        <taxon>Clostridia</taxon>
        <taxon>Caldicoprobacterales</taxon>
        <taxon>Caldicoprobacteraceae</taxon>
        <taxon>Caldicoprobacter</taxon>
    </lineage>
</organism>
<dbReference type="InterPro" id="IPR058582">
    <property type="entry name" value="KH_NusA_2nd"/>
</dbReference>
<dbReference type="SMART" id="SM00316">
    <property type="entry name" value="S1"/>
    <property type="match status" value="1"/>
</dbReference>
<dbReference type="GO" id="GO:0003700">
    <property type="term" value="F:DNA-binding transcription factor activity"/>
    <property type="evidence" value="ECO:0007669"/>
    <property type="project" value="InterPro"/>
</dbReference>
<dbReference type="Gene3D" id="3.30.1480.10">
    <property type="entry name" value="NusA, N-terminal domain"/>
    <property type="match status" value="1"/>
</dbReference>
<dbReference type="GO" id="GO:0005829">
    <property type="term" value="C:cytosol"/>
    <property type="evidence" value="ECO:0007669"/>
    <property type="project" value="TreeGrafter"/>
</dbReference>
<dbReference type="CDD" id="cd02134">
    <property type="entry name" value="KH-II_NusA_rpt1"/>
    <property type="match status" value="1"/>
</dbReference>
<dbReference type="InterPro" id="IPR003029">
    <property type="entry name" value="S1_domain"/>
</dbReference>
<dbReference type="HAMAP" id="MF_00945_B">
    <property type="entry name" value="NusA_B"/>
    <property type="match status" value="1"/>
</dbReference>
<dbReference type="GO" id="GO:0003723">
    <property type="term" value="F:RNA binding"/>
    <property type="evidence" value="ECO:0007669"/>
    <property type="project" value="UniProtKB-UniRule"/>
</dbReference>
<dbReference type="EMBL" id="FOXR01000001">
    <property type="protein sequence ID" value="SFP60778.1"/>
    <property type="molecule type" value="Genomic_DNA"/>
</dbReference>
<dbReference type="Pfam" id="PF13184">
    <property type="entry name" value="KH_NusA_1st"/>
    <property type="match status" value="1"/>
</dbReference>
<dbReference type="Gene3D" id="3.30.300.20">
    <property type="match status" value="2"/>
</dbReference>
<evidence type="ECO:0000256" key="6">
    <source>
        <dbReference type="ARBA" id="ARBA00023163"/>
    </source>
</evidence>
<dbReference type="InterPro" id="IPR015946">
    <property type="entry name" value="KH_dom-like_a/b"/>
</dbReference>
<protein>
    <recommendedName>
        <fullName evidence="7">Transcription termination/antitermination protein NusA</fullName>
    </recommendedName>
</protein>
<evidence type="ECO:0000259" key="8">
    <source>
        <dbReference type="PROSITE" id="PS50126"/>
    </source>
</evidence>
<comment type="subunit">
    <text evidence="7">Monomer. Binds directly to the core enzyme of the DNA-dependent RNA polymerase and to nascent RNA.</text>
</comment>
<gene>
    <name evidence="7" type="primary">nusA</name>
    <name evidence="9" type="ORF">SAMN05444406_10177</name>
</gene>
<comment type="function">
    <text evidence="7">Participates in both transcription termination and antitermination.</text>
</comment>
<dbReference type="CDD" id="cd22529">
    <property type="entry name" value="KH-II_NusA_rpt2"/>
    <property type="match status" value="1"/>
</dbReference>
<dbReference type="InterPro" id="IPR009019">
    <property type="entry name" value="KH_sf_prok-type"/>
</dbReference>
<keyword evidence="1 7" id="KW-0806">Transcription termination</keyword>
<dbReference type="Proteomes" id="UP000198577">
    <property type="component" value="Unassembled WGS sequence"/>
</dbReference>
<dbReference type="OrthoDB" id="9807233at2"/>
<dbReference type="AlphaFoldDB" id="A0A1I5RQI1"/>
<keyword evidence="4 7" id="KW-0694">RNA-binding</keyword>
<comment type="subcellular location">
    <subcellularLocation>
        <location evidence="7">Cytoplasm</location>
    </subcellularLocation>
</comment>
<dbReference type="Gene3D" id="2.40.50.140">
    <property type="entry name" value="Nucleic acid-binding proteins"/>
    <property type="match status" value="1"/>
</dbReference>
<evidence type="ECO:0000313" key="9">
    <source>
        <dbReference type="EMBL" id="SFP60778.1"/>
    </source>
</evidence>
<feature type="domain" description="S1 motif" evidence="8">
    <location>
        <begin position="135"/>
        <end position="199"/>
    </location>
</feature>
<dbReference type="PROSITE" id="PS50084">
    <property type="entry name" value="KH_TYPE_1"/>
    <property type="match status" value="1"/>
</dbReference>
<proteinExistence type="inferred from homology"/>
<dbReference type="SUPFAM" id="SSF54814">
    <property type="entry name" value="Prokaryotic type KH domain (KH-domain type II)"/>
    <property type="match status" value="2"/>
</dbReference>
<accession>A0A1I5RQI1</accession>
<dbReference type="SUPFAM" id="SSF69705">
    <property type="entry name" value="Transcription factor NusA, N-terminal domain"/>
    <property type="match status" value="1"/>
</dbReference>
<dbReference type="Pfam" id="PF26594">
    <property type="entry name" value="KH_NusA_2nd"/>
    <property type="match status" value="1"/>
</dbReference>
<dbReference type="SUPFAM" id="SSF50249">
    <property type="entry name" value="Nucleic acid-binding proteins"/>
    <property type="match status" value="1"/>
</dbReference>
<dbReference type="FunFam" id="3.30.300.20:FF:000005">
    <property type="entry name" value="Transcription termination/antitermination protein NusA"/>
    <property type="match status" value="1"/>
</dbReference>
<evidence type="ECO:0000256" key="2">
    <source>
        <dbReference type="ARBA" id="ARBA00022490"/>
    </source>
</evidence>
<dbReference type="FunFam" id="2.40.50.140:FF:000058">
    <property type="entry name" value="Transcription termination/antitermination protein NusA"/>
    <property type="match status" value="1"/>
</dbReference>
<evidence type="ECO:0000313" key="10">
    <source>
        <dbReference type="Proteomes" id="UP000198577"/>
    </source>
</evidence>
<evidence type="ECO:0000256" key="5">
    <source>
        <dbReference type="ARBA" id="ARBA00023015"/>
    </source>
</evidence>
<keyword evidence="10" id="KW-1185">Reference proteome</keyword>
<dbReference type="STRING" id="937334.SAMN05444406_10177"/>
<evidence type="ECO:0000256" key="7">
    <source>
        <dbReference type="HAMAP-Rule" id="MF_00945"/>
    </source>
</evidence>